<dbReference type="InterPro" id="IPR051465">
    <property type="entry name" value="Cell_Envelope_Struct_Comp"/>
</dbReference>
<evidence type="ECO:0000259" key="1">
    <source>
        <dbReference type="PROSITE" id="PS51272"/>
    </source>
</evidence>
<name>A0A645FP93_9ZZZZ</name>
<gene>
    <name evidence="2" type="primary">xynA1_11</name>
    <name evidence="2" type="ORF">SDC9_163585</name>
</gene>
<feature type="domain" description="SLH" evidence="1">
    <location>
        <begin position="186"/>
        <end position="245"/>
    </location>
</feature>
<keyword evidence="2" id="KW-0119">Carbohydrate metabolism</keyword>
<proteinExistence type="predicted"/>
<keyword evidence="2" id="KW-0858">Xylan degradation</keyword>
<dbReference type="EC" id="3.2.1.8" evidence="2"/>
<keyword evidence="2" id="KW-0378">Hydrolase</keyword>
<feature type="domain" description="SLH" evidence="1">
    <location>
        <begin position="115"/>
        <end position="178"/>
    </location>
</feature>
<evidence type="ECO:0000313" key="2">
    <source>
        <dbReference type="EMBL" id="MPN16247.1"/>
    </source>
</evidence>
<dbReference type="PROSITE" id="PS51272">
    <property type="entry name" value="SLH"/>
    <property type="match status" value="3"/>
</dbReference>
<dbReference type="GO" id="GO:0031176">
    <property type="term" value="F:endo-1,4-beta-xylanase activity"/>
    <property type="evidence" value="ECO:0007669"/>
    <property type="project" value="UniProtKB-EC"/>
</dbReference>
<dbReference type="PANTHER" id="PTHR43308:SF5">
    <property type="entry name" value="S-LAYER PROTEIN _ PEPTIDOGLYCAN ENDO-BETA-N-ACETYLGLUCOSAMINIDASE"/>
    <property type="match status" value="1"/>
</dbReference>
<dbReference type="EMBL" id="VSSQ01063167">
    <property type="protein sequence ID" value="MPN16247.1"/>
    <property type="molecule type" value="Genomic_DNA"/>
</dbReference>
<dbReference type="InterPro" id="IPR001119">
    <property type="entry name" value="SLH_dom"/>
</dbReference>
<dbReference type="PANTHER" id="PTHR43308">
    <property type="entry name" value="OUTER MEMBRANE PROTEIN ALPHA-RELATED"/>
    <property type="match status" value="1"/>
</dbReference>
<dbReference type="Pfam" id="PF00395">
    <property type="entry name" value="SLH"/>
    <property type="match status" value="3"/>
</dbReference>
<comment type="caution">
    <text evidence="2">The sequence shown here is derived from an EMBL/GenBank/DDBJ whole genome shotgun (WGS) entry which is preliminary data.</text>
</comment>
<feature type="domain" description="SLH" evidence="1">
    <location>
        <begin position="55"/>
        <end position="114"/>
    </location>
</feature>
<reference evidence="2" key="1">
    <citation type="submission" date="2019-08" db="EMBL/GenBank/DDBJ databases">
        <authorList>
            <person name="Kucharzyk K."/>
            <person name="Murdoch R.W."/>
            <person name="Higgins S."/>
            <person name="Loffler F."/>
        </authorList>
    </citation>
    <scope>NUCLEOTIDE SEQUENCE</scope>
</reference>
<accession>A0A645FP93</accession>
<organism evidence="2">
    <name type="scientific">bioreactor metagenome</name>
    <dbReference type="NCBI Taxonomy" id="1076179"/>
    <lineage>
        <taxon>unclassified sequences</taxon>
        <taxon>metagenomes</taxon>
        <taxon>ecological metagenomes</taxon>
    </lineage>
</organism>
<keyword evidence="2" id="KW-0326">Glycosidase</keyword>
<keyword evidence="2" id="KW-0624">Polysaccharide degradation</keyword>
<protein>
    <submittedName>
        <fullName evidence="2">Endo-1,4-beta-xylanase A</fullName>
        <ecNumber evidence="2">3.2.1.8</ecNumber>
    </submittedName>
</protein>
<dbReference type="AlphaFoldDB" id="A0A645FP93"/>
<sequence length="245" mass="26085">MIAIPDGVDPSKITTGVVVDPDGTVHHVPTKITVIDGKYYAVINSLTNSAYSVIWNPVEFTDVENHWAKSSVNNMGSRIVVSGVGSNNYEPDRDITRAEFAAIMVRALGLEPGKGASGFDDVSVSDWFSGYIKTASEFGLINGYGTGMFGPNNKITREQAMTIIARAMKITGLETSMTAENVKSLLSEFTDGTSISAYAKDGIAACISAGIVKGKSVNTIAPTDNITRAEVAVIVERLLQKSDLI</sequence>
<dbReference type="GO" id="GO:0045493">
    <property type="term" value="P:xylan catabolic process"/>
    <property type="evidence" value="ECO:0007669"/>
    <property type="project" value="UniProtKB-KW"/>
</dbReference>